<dbReference type="CDD" id="cd15798">
    <property type="entry name" value="PMEI-like_3"/>
    <property type="match status" value="1"/>
</dbReference>
<comment type="subcellular location">
    <subcellularLocation>
        <location evidence="1">Secreted</location>
        <location evidence="1">Cell wall</location>
    </subcellularLocation>
</comment>
<organism evidence="11 12">
    <name type="scientific">Linum tenue</name>
    <dbReference type="NCBI Taxonomy" id="586396"/>
    <lineage>
        <taxon>Eukaryota</taxon>
        <taxon>Viridiplantae</taxon>
        <taxon>Streptophyta</taxon>
        <taxon>Embryophyta</taxon>
        <taxon>Tracheophyta</taxon>
        <taxon>Spermatophyta</taxon>
        <taxon>Magnoliopsida</taxon>
        <taxon>eudicotyledons</taxon>
        <taxon>Gunneridae</taxon>
        <taxon>Pentapetalae</taxon>
        <taxon>rosids</taxon>
        <taxon>fabids</taxon>
        <taxon>Malpighiales</taxon>
        <taxon>Linaceae</taxon>
        <taxon>Linum</taxon>
    </lineage>
</organism>
<keyword evidence="9" id="KW-0732">Signal</keyword>
<evidence type="ECO:0000259" key="10">
    <source>
        <dbReference type="SMART" id="SM00856"/>
    </source>
</evidence>
<comment type="caution">
    <text evidence="11">The sequence shown here is derived from an EMBL/GenBank/DDBJ whole genome shotgun (WGS) entry which is preliminary data.</text>
</comment>
<feature type="active site" evidence="8">
    <location>
        <position position="388"/>
    </location>
</feature>
<proteinExistence type="inferred from homology"/>
<dbReference type="Pfam" id="PF04043">
    <property type="entry name" value="PMEI"/>
    <property type="match status" value="1"/>
</dbReference>
<dbReference type="NCBIfam" id="TIGR01614">
    <property type="entry name" value="PME_inhib"/>
    <property type="match status" value="1"/>
</dbReference>
<dbReference type="Gene3D" id="2.160.20.10">
    <property type="entry name" value="Single-stranded right-handed beta-helix, Pectin lyase-like"/>
    <property type="match status" value="1"/>
</dbReference>
<dbReference type="PANTHER" id="PTHR31707">
    <property type="entry name" value="PECTINESTERASE"/>
    <property type="match status" value="1"/>
</dbReference>
<evidence type="ECO:0000256" key="5">
    <source>
        <dbReference type="ARBA" id="ARBA00022512"/>
    </source>
</evidence>
<keyword evidence="6 9" id="KW-0378">Hydrolase</keyword>
<dbReference type="GO" id="GO:0030599">
    <property type="term" value="F:pectinesterase activity"/>
    <property type="evidence" value="ECO:0007669"/>
    <property type="project" value="UniProtKB-UniRule"/>
</dbReference>
<evidence type="ECO:0000256" key="4">
    <source>
        <dbReference type="ARBA" id="ARBA00007786"/>
    </source>
</evidence>
<dbReference type="GO" id="GO:0045490">
    <property type="term" value="P:pectin catabolic process"/>
    <property type="evidence" value="ECO:0007669"/>
    <property type="project" value="UniProtKB-UniRule"/>
</dbReference>
<feature type="signal peptide" evidence="9">
    <location>
        <begin position="1"/>
        <end position="25"/>
    </location>
</feature>
<protein>
    <recommendedName>
        <fullName evidence="9">Pectinesterase</fullName>
        <ecNumber evidence="9">3.1.1.11</ecNumber>
    </recommendedName>
</protein>
<comment type="similarity">
    <text evidence="3">In the N-terminal section; belongs to the PMEI family.</text>
</comment>
<evidence type="ECO:0000256" key="2">
    <source>
        <dbReference type="ARBA" id="ARBA00005184"/>
    </source>
</evidence>
<keyword evidence="12" id="KW-1185">Reference proteome</keyword>
<dbReference type="EMBL" id="CAMGYJ010000010">
    <property type="protein sequence ID" value="CAI0547302.1"/>
    <property type="molecule type" value="Genomic_DNA"/>
</dbReference>
<dbReference type="Proteomes" id="UP001154282">
    <property type="component" value="Unassembled WGS sequence"/>
</dbReference>
<evidence type="ECO:0000313" key="11">
    <source>
        <dbReference type="EMBL" id="CAI0547302.1"/>
    </source>
</evidence>
<dbReference type="SUPFAM" id="SSF101148">
    <property type="entry name" value="Plant invertase/pectin methylesterase inhibitor"/>
    <property type="match status" value="1"/>
</dbReference>
<evidence type="ECO:0000313" key="12">
    <source>
        <dbReference type="Proteomes" id="UP001154282"/>
    </source>
</evidence>
<dbReference type="InterPro" id="IPR033131">
    <property type="entry name" value="Pectinesterase_Asp_AS"/>
</dbReference>
<keyword evidence="5" id="KW-0964">Secreted</keyword>
<dbReference type="FunFam" id="2.160.20.10:FF:000001">
    <property type="entry name" value="Pectinesterase"/>
    <property type="match status" value="1"/>
</dbReference>
<gene>
    <name evidence="11" type="ORF">LITE_LOCUS44316</name>
</gene>
<evidence type="ECO:0000256" key="1">
    <source>
        <dbReference type="ARBA" id="ARBA00004191"/>
    </source>
</evidence>
<evidence type="ECO:0000256" key="8">
    <source>
        <dbReference type="PROSITE-ProRule" id="PRU10040"/>
    </source>
</evidence>
<reference evidence="11" key="1">
    <citation type="submission" date="2022-08" db="EMBL/GenBank/DDBJ databases">
        <authorList>
            <person name="Gutierrez-Valencia J."/>
        </authorList>
    </citation>
    <scope>NUCLEOTIDE SEQUENCE</scope>
</reference>
<evidence type="ECO:0000256" key="6">
    <source>
        <dbReference type="ARBA" id="ARBA00022801"/>
    </source>
</evidence>
<dbReference type="Pfam" id="PF01095">
    <property type="entry name" value="Pectinesterase"/>
    <property type="match status" value="1"/>
</dbReference>
<dbReference type="AlphaFoldDB" id="A0AAV0QT72"/>
<comment type="catalytic activity">
    <reaction evidence="9">
        <text>[(1-&gt;4)-alpha-D-galacturonosyl methyl ester](n) + n H2O = [(1-&gt;4)-alpha-D-galacturonosyl](n) + n methanol + n H(+)</text>
        <dbReference type="Rhea" id="RHEA:22380"/>
        <dbReference type="Rhea" id="RHEA-COMP:14570"/>
        <dbReference type="Rhea" id="RHEA-COMP:14573"/>
        <dbReference type="ChEBI" id="CHEBI:15377"/>
        <dbReference type="ChEBI" id="CHEBI:15378"/>
        <dbReference type="ChEBI" id="CHEBI:17790"/>
        <dbReference type="ChEBI" id="CHEBI:140522"/>
        <dbReference type="ChEBI" id="CHEBI:140523"/>
        <dbReference type="EC" id="3.1.1.11"/>
    </reaction>
</comment>
<dbReference type="SMART" id="SM00856">
    <property type="entry name" value="PMEI"/>
    <property type="match status" value="1"/>
</dbReference>
<evidence type="ECO:0000256" key="3">
    <source>
        <dbReference type="ARBA" id="ARBA00006027"/>
    </source>
</evidence>
<dbReference type="GO" id="GO:0042545">
    <property type="term" value="P:cell wall modification"/>
    <property type="evidence" value="ECO:0007669"/>
    <property type="project" value="UniProtKB-UniRule"/>
</dbReference>
<comment type="pathway">
    <text evidence="2 9">Glycan metabolism; pectin degradation; 2-dehydro-3-deoxy-D-gluconate from pectin: step 1/5.</text>
</comment>
<keyword evidence="7 9" id="KW-0063">Aspartyl esterase</keyword>
<feature type="domain" description="Pectinesterase inhibitor" evidence="10">
    <location>
        <begin position="26"/>
        <end position="185"/>
    </location>
</feature>
<dbReference type="InterPro" id="IPR006501">
    <property type="entry name" value="Pectinesterase_inhib_dom"/>
</dbReference>
<dbReference type="InterPro" id="IPR035513">
    <property type="entry name" value="Invertase/methylesterase_inhib"/>
</dbReference>
<dbReference type="Gene3D" id="1.20.140.40">
    <property type="entry name" value="Invertase/pectin methylesterase inhibitor family protein"/>
    <property type="match status" value="1"/>
</dbReference>
<dbReference type="PROSITE" id="PS00503">
    <property type="entry name" value="PECTINESTERASE_2"/>
    <property type="match status" value="1"/>
</dbReference>
<dbReference type="EC" id="3.1.1.11" evidence="9"/>
<dbReference type="GO" id="GO:0004857">
    <property type="term" value="F:enzyme inhibitor activity"/>
    <property type="evidence" value="ECO:0007669"/>
    <property type="project" value="InterPro"/>
</dbReference>
<comment type="similarity">
    <text evidence="4">In the C-terminal section; belongs to the pectinesterase family.</text>
</comment>
<keyword evidence="5" id="KW-0134">Cell wall</keyword>
<accession>A0AAV0QT72</accession>
<dbReference type="SUPFAM" id="SSF51126">
    <property type="entry name" value="Pectin lyase-like"/>
    <property type="match status" value="1"/>
</dbReference>
<name>A0AAV0QT72_9ROSI</name>
<dbReference type="InterPro" id="IPR000070">
    <property type="entry name" value="Pectinesterase_cat"/>
</dbReference>
<evidence type="ECO:0000256" key="9">
    <source>
        <dbReference type="RuleBase" id="RU000589"/>
    </source>
</evidence>
<feature type="chain" id="PRO_5043110857" description="Pectinesterase" evidence="9">
    <location>
        <begin position="26"/>
        <end position="553"/>
    </location>
</feature>
<dbReference type="InterPro" id="IPR011050">
    <property type="entry name" value="Pectin_lyase_fold/virulence"/>
</dbReference>
<dbReference type="InterPro" id="IPR012334">
    <property type="entry name" value="Pectin_lyas_fold"/>
</dbReference>
<sequence length="553" mass="60079">MSITTFLSLILCIIIIISLITTISSSSDEELSSWCKETPNPESCTRFVTRTGHPTSSAGRPHHQRRAATFREMNIEAALKKALDVQSQLTRLKSTCRTPQETTVWSDCTKLHAGTVRHLNTTLSCLRGGGRCTDFDAQTWLSSALTNVATCRAGSADLNLPPRFVDPILAGSSNLSELITNTLAVNGAMLAAAAEEEEEKGENASSDDEFVPAGWMRRGGRRLLEGSIASVNVKADAVVAKDGSGKFATVQAAIDLAGRRGDFGERFIIRVKRGVYVENIEVVDGNRNVWLVGDGLEDTVITGHRSVGSGSYTTFSSATAGIDGARFVARGITFANTAGPKKGQAVALRSASDLAVFYQCSFKGYQDTLFVQTQRQFFRECHVSGTVDFIFGNAAAVFQKCVIYVRRPVPGQTNIITAQGRVNAFEHTGISIHNSKILASAELKAAGPGKFETYLGRPWMEYSRAVIMKTYLHRIVNPAGWSKWGGKDDFGLSTLYFGEYKNFGPGSSLRSRVKWEGFHAIHDAVTAKHFTVRGLYAGRSWLSSTGVPFNDGL</sequence>
<evidence type="ECO:0000256" key="7">
    <source>
        <dbReference type="ARBA" id="ARBA00023085"/>
    </source>
</evidence>